<evidence type="ECO:0000313" key="1">
    <source>
        <dbReference type="EMBL" id="AYV81211.1"/>
    </source>
</evidence>
<sequence length="341" mass="38483">MTKKVKITDINGNSLVTNDTPFILINKKNLYKYLIKVSDDIWKYDMNKLVDLFSAYNLNSNNFSPVGYLKNSRVGWALFVNKNVSEVASDYNYVGPWGKRGSLWAPISKGKSGLSLIYSSTKDKPRGSDIRLFNHRIMPSSFLSQKERLGLLTADRRPDPEGDNDFQSYTVQGELKSLCNNSEECTVLECSDEFHPFDGTFAADYEGYQNVGNNANTNTNTQIKFRGKHVVLVESDDPFYLNRSNSTPAKYIPTTTSVTGSNDPSMLGPAKFTSPVILDLNKENLGSGYSFADHYKQLCDFTNCSMDNHDELFNNQTQPNPLWKNPICWIILLILILILLN</sequence>
<organism evidence="1">
    <name type="scientific">Harvfovirus sp</name>
    <dbReference type="NCBI Taxonomy" id="2487768"/>
    <lineage>
        <taxon>Viruses</taxon>
        <taxon>Varidnaviria</taxon>
        <taxon>Bamfordvirae</taxon>
        <taxon>Nucleocytoviricota</taxon>
        <taxon>Megaviricetes</taxon>
        <taxon>Imitervirales</taxon>
        <taxon>Mimiviridae</taxon>
        <taxon>Klosneuvirinae</taxon>
    </lineage>
</organism>
<dbReference type="EMBL" id="MK072263">
    <property type="protein sequence ID" value="AYV81211.1"/>
    <property type="molecule type" value="Genomic_DNA"/>
</dbReference>
<gene>
    <name evidence="1" type="ORF">Harvfovirus21_8</name>
</gene>
<proteinExistence type="predicted"/>
<protein>
    <submittedName>
        <fullName evidence="1">Uncharacterized protein</fullName>
    </submittedName>
</protein>
<reference evidence="1" key="1">
    <citation type="submission" date="2018-10" db="EMBL/GenBank/DDBJ databases">
        <title>Hidden diversity of soil giant viruses.</title>
        <authorList>
            <person name="Schulz F."/>
            <person name="Alteio L."/>
            <person name="Goudeau D."/>
            <person name="Ryan E.M."/>
            <person name="Malmstrom R.R."/>
            <person name="Blanchard J."/>
            <person name="Woyke T."/>
        </authorList>
    </citation>
    <scope>NUCLEOTIDE SEQUENCE</scope>
    <source>
        <strain evidence="1">HAV1</strain>
    </source>
</reference>
<accession>A0A3G5A4R6</accession>
<name>A0A3G5A4R6_9VIRU</name>